<keyword evidence="2" id="KW-1185">Reference proteome</keyword>
<name>A0ACB8QJW0_9AGAM</name>
<comment type="caution">
    <text evidence="1">The sequence shown here is derived from an EMBL/GenBank/DDBJ whole genome shotgun (WGS) entry which is preliminary data.</text>
</comment>
<organism evidence="1 2">
    <name type="scientific">Vararia minispora EC-137</name>
    <dbReference type="NCBI Taxonomy" id="1314806"/>
    <lineage>
        <taxon>Eukaryota</taxon>
        <taxon>Fungi</taxon>
        <taxon>Dikarya</taxon>
        <taxon>Basidiomycota</taxon>
        <taxon>Agaricomycotina</taxon>
        <taxon>Agaricomycetes</taxon>
        <taxon>Russulales</taxon>
        <taxon>Lachnocladiaceae</taxon>
        <taxon>Vararia</taxon>
    </lineage>
</organism>
<accession>A0ACB8QJW0</accession>
<reference evidence="1" key="1">
    <citation type="submission" date="2021-02" db="EMBL/GenBank/DDBJ databases">
        <authorList>
            <consortium name="DOE Joint Genome Institute"/>
            <person name="Ahrendt S."/>
            <person name="Looney B.P."/>
            <person name="Miyauchi S."/>
            <person name="Morin E."/>
            <person name="Drula E."/>
            <person name="Courty P.E."/>
            <person name="Chicoki N."/>
            <person name="Fauchery L."/>
            <person name="Kohler A."/>
            <person name="Kuo A."/>
            <person name="Labutti K."/>
            <person name="Pangilinan J."/>
            <person name="Lipzen A."/>
            <person name="Riley R."/>
            <person name="Andreopoulos W."/>
            <person name="He G."/>
            <person name="Johnson J."/>
            <person name="Barry K.W."/>
            <person name="Grigoriev I.V."/>
            <person name="Nagy L."/>
            <person name="Hibbett D."/>
            <person name="Henrissat B."/>
            <person name="Matheny P.B."/>
            <person name="Labbe J."/>
            <person name="Martin F."/>
        </authorList>
    </citation>
    <scope>NUCLEOTIDE SEQUENCE</scope>
    <source>
        <strain evidence="1">EC-137</strain>
    </source>
</reference>
<proteinExistence type="predicted"/>
<evidence type="ECO:0000313" key="2">
    <source>
        <dbReference type="Proteomes" id="UP000814128"/>
    </source>
</evidence>
<reference evidence="1" key="2">
    <citation type="journal article" date="2022" name="New Phytol.">
        <title>Evolutionary transition to the ectomycorrhizal habit in the genomes of a hyperdiverse lineage of mushroom-forming fungi.</title>
        <authorList>
            <person name="Looney B."/>
            <person name="Miyauchi S."/>
            <person name="Morin E."/>
            <person name="Drula E."/>
            <person name="Courty P.E."/>
            <person name="Kohler A."/>
            <person name="Kuo A."/>
            <person name="LaButti K."/>
            <person name="Pangilinan J."/>
            <person name="Lipzen A."/>
            <person name="Riley R."/>
            <person name="Andreopoulos W."/>
            <person name="He G."/>
            <person name="Johnson J."/>
            <person name="Nolan M."/>
            <person name="Tritt A."/>
            <person name="Barry K.W."/>
            <person name="Grigoriev I.V."/>
            <person name="Nagy L.G."/>
            <person name="Hibbett D."/>
            <person name="Henrissat B."/>
            <person name="Matheny P.B."/>
            <person name="Labbe J."/>
            <person name="Martin F.M."/>
        </authorList>
    </citation>
    <scope>NUCLEOTIDE SEQUENCE</scope>
    <source>
        <strain evidence="1">EC-137</strain>
    </source>
</reference>
<protein>
    <submittedName>
        <fullName evidence="1">Uncharacterized protein</fullName>
    </submittedName>
</protein>
<evidence type="ECO:0000313" key="1">
    <source>
        <dbReference type="EMBL" id="KAI0032134.1"/>
    </source>
</evidence>
<gene>
    <name evidence="1" type="ORF">K488DRAFT_86167</name>
</gene>
<sequence length="843" mass="93390">MRRVVRPRIVTMWPIRELAVYKTYASPRFQPNLSSQHPDMQSIMTSHNYTWLDERGRHHSHPQPTYDFSSQPEFSVEQAWAIPPFQENHFNFTSAHPGPSTSNASHLVFHRDASLGSMLPTEPLADSVNTYLTASPTAPFETDSLNPGGTFDMLRPASATPDPIPAGSFPPAFFVYSPPASDDGHGAGVALDAHRLASEYEFRRKSPLARGTKGPPTARLPGACVRCKRLKMKCTFIDQTSDCVRCESGRHECVVEGRKPRTPGQREQLLRQIRSKNEAISDGLRDLRWYAPSSTPLMIAPAHLPLATEEREAHRDVLTWLEKRPSPTRTMERACTLIDTCELEDDEMRSDDEDDEDDGIEASVPPSPASDSVLARSSIYDDVTPHSFMAKWSRRFAQAHAISPSPEAGLASSEYFEPSPYADLDIRRIIIERELVPEILLCGLISCEEARTLFDLFLEHMNPYLNILDEAIHNAASVMRRSPFLFTVVCAVASRYYAARPDVYKIAIHLAKSAAASAVIDGFKCVENCQAFLILAAYGSPVSRSEECRNQLYIGVAVRMAIELGLDRPPSLPCGDERSEREALNKTRTWIVCWVMDGIVSLESGRVPDVPEDQVIRDAARYCTCSKYHTDFDASLPSLIELLRVMRRFWESVSSYKEGSSQTDISLLVPSFDAALAATAAHRASAVAISQGASNSDALNCQVVSYLLNYCRLLVFWFASQVGSGPKEPAAAQYLPKAADAALTMLREWSHGLALQEYARHAPDAFFTGVGFASTFLLQLMHPHHSWRVDDAQRMDIVSTVQAIMRRLAPGGGAVDAAHVSRQQTILLEGAMTGIAALWAAPH</sequence>
<dbReference type="EMBL" id="MU273556">
    <property type="protein sequence ID" value="KAI0032134.1"/>
    <property type="molecule type" value="Genomic_DNA"/>
</dbReference>
<dbReference type="Proteomes" id="UP000814128">
    <property type="component" value="Unassembled WGS sequence"/>
</dbReference>